<feature type="domain" description="Glycosyltransferase subfamily 4-like N-terminal" evidence="2">
    <location>
        <begin position="20"/>
        <end position="209"/>
    </location>
</feature>
<dbReference type="AlphaFoldDB" id="A0A7C1GTE9"/>
<evidence type="ECO:0000313" key="3">
    <source>
        <dbReference type="EMBL" id="HDP77980.1"/>
    </source>
</evidence>
<dbReference type="Proteomes" id="UP000886198">
    <property type="component" value="Unassembled WGS sequence"/>
</dbReference>
<dbReference type="Pfam" id="PF00534">
    <property type="entry name" value="Glycos_transf_1"/>
    <property type="match status" value="1"/>
</dbReference>
<dbReference type="InterPro" id="IPR001296">
    <property type="entry name" value="Glyco_trans_1"/>
</dbReference>
<feature type="domain" description="Glycosyl transferase family 1" evidence="1">
    <location>
        <begin position="221"/>
        <end position="372"/>
    </location>
</feature>
<name>A0A7C1GTE9_9BACT</name>
<dbReference type="Pfam" id="PF13439">
    <property type="entry name" value="Glyco_transf_4"/>
    <property type="match status" value="1"/>
</dbReference>
<gene>
    <name evidence="3" type="ORF">ENN47_07335</name>
</gene>
<reference evidence="3" key="1">
    <citation type="journal article" date="2020" name="mSystems">
        <title>Genome- and Community-Level Interaction Insights into Carbon Utilization and Element Cycling Functions of Hydrothermarchaeota in Hydrothermal Sediment.</title>
        <authorList>
            <person name="Zhou Z."/>
            <person name="Liu Y."/>
            <person name="Xu W."/>
            <person name="Pan J."/>
            <person name="Luo Z.H."/>
            <person name="Li M."/>
        </authorList>
    </citation>
    <scope>NUCLEOTIDE SEQUENCE [LARGE SCALE GENOMIC DNA]</scope>
    <source>
        <strain evidence="3">SpSt-1179</strain>
    </source>
</reference>
<dbReference type="Gene3D" id="3.40.50.2000">
    <property type="entry name" value="Glycogen Phosphorylase B"/>
    <property type="match status" value="2"/>
</dbReference>
<evidence type="ECO:0000259" key="2">
    <source>
        <dbReference type="Pfam" id="PF13439"/>
    </source>
</evidence>
<evidence type="ECO:0000259" key="1">
    <source>
        <dbReference type="Pfam" id="PF00534"/>
    </source>
</evidence>
<protein>
    <submittedName>
        <fullName evidence="3">Glycosyltransferase family 4 protein</fullName>
    </submittedName>
</protein>
<dbReference type="InterPro" id="IPR050194">
    <property type="entry name" value="Glycosyltransferase_grp1"/>
</dbReference>
<accession>A0A7C1GTE9</accession>
<proteinExistence type="predicted"/>
<dbReference type="InterPro" id="IPR028098">
    <property type="entry name" value="Glyco_trans_4-like_N"/>
</dbReference>
<sequence length="406" mass="45944">MRVLIGPGMAPVNQGGQFAGGAAMATYEIARSLSKLGHEVYLATLHDFTGSSEKALHILPRKKLWELFKASPKIVWKLLKSEKNAAKYYEHPSLLEEARFLGVRLYWKKLIDRIKPDIISIHGNNLDRLPMILSAVESRIPFAFTSHGISEEEEVRYNLKVFLKDFFGFLDVSKIPIICVSSGLRDRIVSEIGYSEKLCSVIGNGISHEFLNRASEIRERNLSEKGRTQSNRIKLITVGSLIKRKNHIKVLEAMKHLSENYEYVIVGDGPESDNLHDFVHANGLAKRIHFTGRLLGDKLIEAYSECDLFVLTSISEAFGLVFLEALACGLPVVTMKDLEGVRDIYHPDCFELVEKYDSVELAEAIEKSAEKMGKEQMMEHVRQFSWERVGTQYDKTFTDLAGHNHC</sequence>
<dbReference type="SUPFAM" id="SSF53756">
    <property type="entry name" value="UDP-Glycosyltransferase/glycogen phosphorylase"/>
    <property type="match status" value="1"/>
</dbReference>
<dbReference type="GO" id="GO:0016757">
    <property type="term" value="F:glycosyltransferase activity"/>
    <property type="evidence" value="ECO:0007669"/>
    <property type="project" value="InterPro"/>
</dbReference>
<dbReference type="PANTHER" id="PTHR45947:SF3">
    <property type="entry name" value="SULFOQUINOVOSYL TRANSFERASE SQD2"/>
    <property type="match status" value="1"/>
</dbReference>
<dbReference type="EMBL" id="DSBT01000202">
    <property type="protein sequence ID" value="HDP77980.1"/>
    <property type="molecule type" value="Genomic_DNA"/>
</dbReference>
<dbReference type="CDD" id="cd03801">
    <property type="entry name" value="GT4_PimA-like"/>
    <property type="match status" value="1"/>
</dbReference>
<comment type="caution">
    <text evidence="3">The sequence shown here is derived from an EMBL/GenBank/DDBJ whole genome shotgun (WGS) entry which is preliminary data.</text>
</comment>
<organism evidence="3">
    <name type="scientific">Mesotoga infera</name>
    <dbReference type="NCBI Taxonomy" id="1236046"/>
    <lineage>
        <taxon>Bacteria</taxon>
        <taxon>Thermotogati</taxon>
        <taxon>Thermotogota</taxon>
        <taxon>Thermotogae</taxon>
        <taxon>Kosmotogales</taxon>
        <taxon>Kosmotogaceae</taxon>
        <taxon>Mesotoga</taxon>
    </lineage>
</organism>
<dbReference type="PANTHER" id="PTHR45947">
    <property type="entry name" value="SULFOQUINOVOSYL TRANSFERASE SQD2"/>
    <property type="match status" value="1"/>
</dbReference>